<dbReference type="OrthoDB" id="676604at2"/>
<dbReference type="RefSeq" id="WP_039142812.1">
    <property type="nucleotide sequence ID" value="NZ_JSVC01000023.1"/>
</dbReference>
<protein>
    <submittedName>
        <fullName evidence="1">Uncharacterized protein</fullName>
    </submittedName>
</protein>
<evidence type="ECO:0000313" key="1">
    <source>
        <dbReference type="EMBL" id="KIC93081.1"/>
    </source>
</evidence>
<organism evidence="1 2">
    <name type="scientific">Flavihumibacter solisilvae</name>
    <dbReference type="NCBI Taxonomy" id="1349421"/>
    <lineage>
        <taxon>Bacteria</taxon>
        <taxon>Pseudomonadati</taxon>
        <taxon>Bacteroidota</taxon>
        <taxon>Chitinophagia</taxon>
        <taxon>Chitinophagales</taxon>
        <taxon>Chitinophagaceae</taxon>
        <taxon>Flavihumibacter</taxon>
    </lineage>
</organism>
<name>A0A0C1L0K1_9BACT</name>
<accession>A0A0C1L0K1</accession>
<dbReference type="EMBL" id="JSVC01000023">
    <property type="protein sequence ID" value="KIC93081.1"/>
    <property type="molecule type" value="Genomic_DNA"/>
</dbReference>
<evidence type="ECO:0000313" key="2">
    <source>
        <dbReference type="Proteomes" id="UP000031408"/>
    </source>
</evidence>
<gene>
    <name evidence="1" type="ORF">OI18_19280</name>
</gene>
<dbReference type="AlphaFoldDB" id="A0A0C1L0K1"/>
<keyword evidence="2" id="KW-1185">Reference proteome</keyword>
<sequence length="106" mass="12079">MARSSSTILKNFSGGIGKEIVIKQYGDKTVISKYPDMSNRTLSPKQQENNLLMAEANYAAREIIADPALRDAEQVRLNVTRNRLYRALVRDFYKKAQEAKEVTEIK</sequence>
<proteinExistence type="predicted"/>
<dbReference type="Proteomes" id="UP000031408">
    <property type="component" value="Unassembled WGS sequence"/>
</dbReference>
<reference evidence="1 2" key="1">
    <citation type="submission" date="2014-11" db="EMBL/GenBank/DDBJ databases">
        <title>Genome sequence of Flavihumibacter solisilvae 3-3.</title>
        <authorList>
            <person name="Zhou G."/>
            <person name="Li M."/>
            <person name="Wang G."/>
        </authorList>
    </citation>
    <scope>NUCLEOTIDE SEQUENCE [LARGE SCALE GENOMIC DNA]</scope>
    <source>
        <strain evidence="1 2">3-3</strain>
    </source>
</reference>
<comment type="caution">
    <text evidence="1">The sequence shown here is derived from an EMBL/GenBank/DDBJ whole genome shotgun (WGS) entry which is preliminary data.</text>
</comment>